<evidence type="ECO:0000313" key="5">
    <source>
        <dbReference type="EMBL" id="MBB3734093.1"/>
    </source>
</evidence>
<comment type="similarity">
    <text evidence="1">Belongs to the SNF2/RAD54 helicase family.</text>
</comment>
<proteinExistence type="inferred from homology"/>
<dbReference type="GO" id="GO:0003678">
    <property type="term" value="F:DNA helicase activity"/>
    <property type="evidence" value="ECO:0007669"/>
    <property type="project" value="InterPro"/>
</dbReference>
<keyword evidence="2" id="KW-0547">Nucleotide-binding</keyword>
<name>A0A7W5YGF8_9ACTN</name>
<dbReference type="AlphaFoldDB" id="A0A7W5YGF8"/>
<dbReference type="GeneID" id="95395976"/>
<dbReference type="GO" id="GO:0005524">
    <property type="term" value="F:ATP binding"/>
    <property type="evidence" value="ECO:0007669"/>
    <property type="project" value="UniProtKB-KW"/>
</dbReference>
<dbReference type="GO" id="GO:0006281">
    <property type="term" value="P:DNA repair"/>
    <property type="evidence" value="ECO:0007669"/>
    <property type="project" value="InterPro"/>
</dbReference>
<dbReference type="SMART" id="SM00506">
    <property type="entry name" value="A1pp"/>
    <property type="match status" value="1"/>
</dbReference>
<evidence type="ECO:0000256" key="1">
    <source>
        <dbReference type="ARBA" id="ARBA00007025"/>
    </source>
</evidence>
<protein>
    <submittedName>
        <fullName evidence="5">O-acetyl-ADP-ribose deacetylase (Regulator of RNase III)</fullName>
    </submittedName>
</protein>
<sequence length="170" mass="18578">MSVIRYVRGDATCPEGAGPRIIAHVCNDIGGWGRGFVLALSRHWTQPETRFRRWYHDRAENDFGLGAVQLVPVDHDLFVANMIAQHGIRSRTHAAAPPIRYDALERCLTTLTGHAAELAASVHMPRIGAGLAGGRWDEIEPLIQRQLADHGIGVTVYDLGRARGRVASAG</sequence>
<feature type="domain" description="Macro" evidence="4">
    <location>
        <begin position="1"/>
        <end position="170"/>
    </location>
</feature>
<evidence type="ECO:0000256" key="2">
    <source>
        <dbReference type="ARBA" id="ARBA00022741"/>
    </source>
</evidence>
<dbReference type="PANTHER" id="PTHR47157">
    <property type="entry name" value="CHROMODOMAIN-HELICASE-DNA-BINDING PROTEIN 1-LIKE"/>
    <property type="match status" value="1"/>
</dbReference>
<evidence type="ECO:0000313" key="6">
    <source>
        <dbReference type="Proteomes" id="UP000579945"/>
    </source>
</evidence>
<dbReference type="InterPro" id="IPR043472">
    <property type="entry name" value="Macro_dom-like"/>
</dbReference>
<dbReference type="EMBL" id="JACIBV010000003">
    <property type="protein sequence ID" value="MBB3734093.1"/>
    <property type="molecule type" value="Genomic_DNA"/>
</dbReference>
<dbReference type="InterPro" id="IPR031053">
    <property type="entry name" value="ALC1"/>
</dbReference>
<evidence type="ECO:0000256" key="3">
    <source>
        <dbReference type="ARBA" id="ARBA00022840"/>
    </source>
</evidence>
<comment type="caution">
    <text evidence="5">The sequence shown here is derived from an EMBL/GenBank/DDBJ whole genome shotgun (WGS) entry which is preliminary data.</text>
</comment>
<keyword evidence="3" id="KW-0067">ATP-binding</keyword>
<evidence type="ECO:0000259" key="4">
    <source>
        <dbReference type="PROSITE" id="PS51154"/>
    </source>
</evidence>
<reference evidence="5 6" key="1">
    <citation type="submission" date="2020-08" db="EMBL/GenBank/DDBJ databases">
        <title>Sequencing the genomes of 1000 actinobacteria strains.</title>
        <authorList>
            <person name="Klenk H.-P."/>
        </authorList>
    </citation>
    <scope>NUCLEOTIDE SEQUENCE [LARGE SCALE GENOMIC DNA]</scope>
    <source>
        <strain evidence="5 6">DSM 44320</strain>
    </source>
</reference>
<dbReference type="SUPFAM" id="SSF52949">
    <property type="entry name" value="Macro domain-like"/>
    <property type="match status" value="1"/>
</dbReference>
<keyword evidence="6" id="KW-1185">Reference proteome</keyword>
<dbReference type="Proteomes" id="UP000579945">
    <property type="component" value="Unassembled WGS sequence"/>
</dbReference>
<accession>A0A7W5YGF8</accession>
<organism evidence="5 6">
    <name type="scientific">Nonomuraea dietziae</name>
    <dbReference type="NCBI Taxonomy" id="65515"/>
    <lineage>
        <taxon>Bacteria</taxon>
        <taxon>Bacillati</taxon>
        <taxon>Actinomycetota</taxon>
        <taxon>Actinomycetes</taxon>
        <taxon>Streptosporangiales</taxon>
        <taxon>Streptosporangiaceae</taxon>
        <taxon>Nonomuraea</taxon>
    </lineage>
</organism>
<dbReference type="PANTHER" id="PTHR47157:SF1">
    <property type="entry name" value="CHROMODOMAIN-HELICASE-DNA-BINDING PROTEIN 1-LIKE"/>
    <property type="match status" value="1"/>
</dbReference>
<dbReference type="GO" id="GO:0006338">
    <property type="term" value="P:chromatin remodeling"/>
    <property type="evidence" value="ECO:0007669"/>
    <property type="project" value="InterPro"/>
</dbReference>
<dbReference type="RefSeq" id="WP_183663143.1">
    <property type="nucleotide sequence ID" value="NZ_BAAAXX010000004.1"/>
</dbReference>
<dbReference type="PROSITE" id="PS51154">
    <property type="entry name" value="MACRO"/>
    <property type="match status" value="1"/>
</dbReference>
<dbReference type="InterPro" id="IPR002589">
    <property type="entry name" value="Macro_dom"/>
</dbReference>
<gene>
    <name evidence="5" type="ORF">FHR33_010046</name>
</gene>
<dbReference type="Gene3D" id="3.40.220.10">
    <property type="entry name" value="Leucine Aminopeptidase, subunit E, domain 1"/>
    <property type="match status" value="1"/>
</dbReference>